<accession>A0A084VV00</accession>
<dbReference type="EnsemblMetazoa" id="ASIC009679-RA">
    <property type="protein sequence ID" value="ASIC009679-PA"/>
    <property type="gene ID" value="ASIC009679"/>
</dbReference>
<sequence>MCHCRRLASLCPSVVAGTVVFFLLHPRRAVDGCWDCGYGLCLLLMVVLLDRGFGGKRLRTRRVRVCSTWFTPRFTLRRKRKWCASRAAEAERSRKPITDYKLLHKRREKLRCIVPIEPHYETLKQCQEQENRRSHHPYGEKEYRRMRERNGRPAECQMPKKYTTMFTAQG</sequence>
<evidence type="ECO:0000313" key="5">
    <source>
        <dbReference type="Proteomes" id="UP000030765"/>
    </source>
</evidence>
<feature type="region of interest" description="Disordered" evidence="1">
    <location>
        <begin position="127"/>
        <end position="152"/>
    </location>
</feature>
<dbReference type="EMBL" id="ATLV01017139">
    <property type="status" value="NOT_ANNOTATED_CDS"/>
    <property type="molecule type" value="Genomic_DNA"/>
</dbReference>
<evidence type="ECO:0000256" key="1">
    <source>
        <dbReference type="SAM" id="MobiDB-lite"/>
    </source>
</evidence>
<reference evidence="3 5" key="1">
    <citation type="journal article" date="2014" name="BMC Genomics">
        <title>Genome sequence of Anopheles sinensis provides insight into genetics basis of mosquito competence for malaria parasites.</title>
        <authorList>
            <person name="Zhou D."/>
            <person name="Zhang D."/>
            <person name="Ding G."/>
            <person name="Shi L."/>
            <person name="Hou Q."/>
            <person name="Ye Y."/>
            <person name="Xu Y."/>
            <person name="Zhou H."/>
            <person name="Xiong C."/>
            <person name="Li S."/>
            <person name="Yu J."/>
            <person name="Hong S."/>
            <person name="Yu X."/>
            <person name="Zou P."/>
            <person name="Chen C."/>
            <person name="Chang X."/>
            <person name="Wang W."/>
            <person name="Lv Y."/>
            <person name="Sun Y."/>
            <person name="Ma L."/>
            <person name="Shen B."/>
            <person name="Zhu C."/>
        </authorList>
    </citation>
    <scope>NUCLEOTIDE SEQUENCE [LARGE SCALE GENOMIC DNA]</scope>
</reference>
<keyword evidence="2" id="KW-0472">Membrane</keyword>
<feature type="transmembrane region" description="Helical" evidence="2">
    <location>
        <begin position="37"/>
        <end position="54"/>
    </location>
</feature>
<evidence type="ECO:0000313" key="3">
    <source>
        <dbReference type="EMBL" id="KFB41794.1"/>
    </source>
</evidence>
<keyword evidence="2" id="KW-0812">Transmembrane</keyword>
<evidence type="ECO:0000313" key="4">
    <source>
        <dbReference type="EnsemblMetazoa" id="ASIC009679-PA"/>
    </source>
</evidence>
<name>A0A084VV00_ANOSI</name>
<proteinExistence type="predicted"/>
<evidence type="ECO:0000256" key="2">
    <source>
        <dbReference type="SAM" id="Phobius"/>
    </source>
</evidence>
<feature type="transmembrane region" description="Helical" evidence="2">
    <location>
        <begin position="7"/>
        <end position="25"/>
    </location>
</feature>
<dbReference type="Proteomes" id="UP000030765">
    <property type="component" value="Unassembled WGS sequence"/>
</dbReference>
<keyword evidence="5" id="KW-1185">Reference proteome</keyword>
<organism evidence="3">
    <name type="scientific">Anopheles sinensis</name>
    <name type="common">Mosquito</name>
    <dbReference type="NCBI Taxonomy" id="74873"/>
    <lineage>
        <taxon>Eukaryota</taxon>
        <taxon>Metazoa</taxon>
        <taxon>Ecdysozoa</taxon>
        <taxon>Arthropoda</taxon>
        <taxon>Hexapoda</taxon>
        <taxon>Insecta</taxon>
        <taxon>Pterygota</taxon>
        <taxon>Neoptera</taxon>
        <taxon>Endopterygota</taxon>
        <taxon>Diptera</taxon>
        <taxon>Nematocera</taxon>
        <taxon>Culicoidea</taxon>
        <taxon>Culicidae</taxon>
        <taxon>Anophelinae</taxon>
        <taxon>Anopheles</taxon>
    </lineage>
</organism>
<dbReference type="VEuPathDB" id="VectorBase:ASIC009679"/>
<gene>
    <name evidence="3" type="ORF">ZHAS_00009679</name>
</gene>
<dbReference type="AlphaFoldDB" id="A0A084VV00"/>
<protein>
    <submittedName>
        <fullName evidence="3 4">Pre-mRNA 3'-end-processing factor FIP1</fullName>
    </submittedName>
</protein>
<keyword evidence="2" id="KW-1133">Transmembrane helix</keyword>
<dbReference type="EMBL" id="KE525157">
    <property type="protein sequence ID" value="KFB41794.1"/>
    <property type="molecule type" value="Genomic_DNA"/>
</dbReference>
<reference evidence="4" key="2">
    <citation type="submission" date="2020-05" db="UniProtKB">
        <authorList>
            <consortium name="EnsemblMetazoa"/>
        </authorList>
    </citation>
    <scope>IDENTIFICATION</scope>
</reference>